<dbReference type="RefSeq" id="WP_066624856.1">
    <property type="nucleotide sequence ID" value="NZ_FQXL01000060.1"/>
</dbReference>
<dbReference type="STRING" id="1121326.CLMAG_34720"/>
<organism evidence="2 3">
    <name type="scientific">Clostridium magnum DSM 2767</name>
    <dbReference type="NCBI Taxonomy" id="1121326"/>
    <lineage>
        <taxon>Bacteria</taxon>
        <taxon>Bacillati</taxon>
        <taxon>Bacillota</taxon>
        <taxon>Clostridia</taxon>
        <taxon>Eubacteriales</taxon>
        <taxon>Clostridiaceae</taxon>
        <taxon>Clostridium</taxon>
    </lineage>
</organism>
<dbReference type="Proteomes" id="UP000076603">
    <property type="component" value="Unassembled WGS sequence"/>
</dbReference>
<comment type="caution">
    <text evidence="2">The sequence shown here is derived from an EMBL/GenBank/DDBJ whole genome shotgun (WGS) entry which is preliminary data.</text>
</comment>
<keyword evidence="1" id="KW-0175">Coiled coil</keyword>
<keyword evidence="3" id="KW-1185">Reference proteome</keyword>
<dbReference type="EMBL" id="LWAE01000003">
    <property type="protein sequence ID" value="KZL91713.1"/>
    <property type="molecule type" value="Genomic_DNA"/>
</dbReference>
<sequence length="237" mass="28148">MASNMRGRPKVFTEEYIRDVFNDYVLNNLDSLINPTKLSKWSEHPKWKERWADGEIKAIPRTVWYQEGWREKIEEYNSIPFILRAESIEKAVPFNIKKIVDKYYGNKKELVKALMGFQERANIALKIAVENESFRSQNETLKEENILLKEKINELENKVAFYKNECEELVFESHSIEKRTKKGIKENVLSSFEKSKEKLIQELSENGIREEISLTNTKRDEKYFLDDDLISYLKNHN</sequence>
<accession>A0A162SPV7</accession>
<evidence type="ECO:0000256" key="1">
    <source>
        <dbReference type="SAM" id="Coils"/>
    </source>
</evidence>
<gene>
    <name evidence="2" type="ORF">CLMAG_34720</name>
</gene>
<protein>
    <submittedName>
        <fullName evidence="2">Uncharacterized protein</fullName>
    </submittedName>
</protein>
<reference evidence="2 3" key="1">
    <citation type="submission" date="2016-04" db="EMBL/GenBank/DDBJ databases">
        <title>Genome sequence of Clostridium magnum DSM 2767.</title>
        <authorList>
            <person name="Poehlein A."/>
            <person name="Uhlig R."/>
            <person name="Fischer R."/>
            <person name="Bahl H."/>
            <person name="Daniel R."/>
        </authorList>
    </citation>
    <scope>NUCLEOTIDE SEQUENCE [LARGE SCALE GENOMIC DNA]</scope>
    <source>
        <strain evidence="2 3">DSM 2767</strain>
    </source>
</reference>
<feature type="coiled-coil region" evidence="1">
    <location>
        <begin position="131"/>
        <end position="172"/>
    </location>
</feature>
<name>A0A162SPV7_9CLOT</name>
<dbReference type="PATRIC" id="fig|1121326.3.peg.3512"/>
<dbReference type="AlphaFoldDB" id="A0A162SPV7"/>
<evidence type="ECO:0000313" key="3">
    <source>
        <dbReference type="Proteomes" id="UP000076603"/>
    </source>
</evidence>
<evidence type="ECO:0000313" key="2">
    <source>
        <dbReference type="EMBL" id="KZL91713.1"/>
    </source>
</evidence>
<proteinExistence type="predicted"/>